<proteinExistence type="predicted"/>
<protein>
    <submittedName>
        <fullName evidence="1">3970_t:CDS:1</fullName>
    </submittedName>
</protein>
<reference evidence="1" key="1">
    <citation type="submission" date="2021-06" db="EMBL/GenBank/DDBJ databases">
        <authorList>
            <person name="Kallberg Y."/>
            <person name="Tangrot J."/>
            <person name="Rosling A."/>
        </authorList>
    </citation>
    <scope>NUCLEOTIDE SEQUENCE</scope>
    <source>
        <strain evidence="1">CL356</strain>
    </source>
</reference>
<sequence>NKTILDLSLSVRFANLAPGAKLDLIRITAPKVHSDVQVALQVEDGGRVIEKFPITTSLWDMLVHFENSSQDRHTELSLDDILNDINTPPQVPDNGAILGDAPAVVSSIVPTESTAEPKKVNVEQSSSEVHPSIVPTESIDEPSKIDTTASTEPVKRIDTEKTDSEIYSSTIANEHLEIVQNTESMEIDSSLPDQMSTDDDVIQSSLERTGISEGSSEKPQSLLNDHESDVSHSSIAKPANHPSDKGHFDRNIKVFNPPPENVQFQTKIDLPDSFYELTAAELQFLLALQHSKRVSEENFGFKTSKMRAQEEKEKERKYPKGERIIGSITAVKARAPVLGGNFAVWGGLFSTFDCALKGIRQKEDPWNLIASGFLTGGVLAARGGIGASARSAAFGAFALALIEGVSIALSRVFAPPPMIQVTI</sequence>
<accession>A0ACA9MQF1</accession>
<comment type="caution">
    <text evidence="1">The sequence shown here is derived from an EMBL/GenBank/DDBJ whole genome shotgun (WGS) entry which is preliminary data.</text>
</comment>
<gene>
    <name evidence="1" type="ORF">ACOLOM_LOCUS6828</name>
</gene>
<feature type="non-terminal residue" evidence="1">
    <location>
        <position position="1"/>
    </location>
</feature>
<keyword evidence="2" id="KW-1185">Reference proteome</keyword>
<dbReference type="EMBL" id="CAJVPT010014537">
    <property type="protein sequence ID" value="CAG8605289.1"/>
    <property type="molecule type" value="Genomic_DNA"/>
</dbReference>
<organism evidence="1 2">
    <name type="scientific">Acaulospora colombiana</name>
    <dbReference type="NCBI Taxonomy" id="27376"/>
    <lineage>
        <taxon>Eukaryota</taxon>
        <taxon>Fungi</taxon>
        <taxon>Fungi incertae sedis</taxon>
        <taxon>Mucoromycota</taxon>
        <taxon>Glomeromycotina</taxon>
        <taxon>Glomeromycetes</taxon>
        <taxon>Diversisporales</taxon>
        <taxon>Acaulosporaceae</taxon>
        <taxon>Acaulospora</taxon>
    </lineage>
</organism>
<dbReference type="Proteomes" id="UP000789525">
    <property type="component" value="Unassembled WGS sequence"/>
</dbReference>
<evidence type="ECO:0000313" key="2">
    <source>
        <dbReference type="Proteomes" id="UP000789525"/>
    </source>
</evidence>
<evidence type="ECO:0000313" key="1">
    <source>
        <dbReference type="EMBL" id="CAG8605289.1"/>
    </source>
</evidence>
<name>A0ACA9MQF1_9GLOM</name>